<accession>A0A914WNU7</accession>
<evidence type="ECO:0000256" key="1">
    <source>
        <dbReference type="ARBA" id="ARBA00001974"/>
    </source>
</evidence>
<proteinExistence type="inferred from homology"/>
<reference evidence="8" key="1">
    <citation type="submission" date="2022-11" db="UniProtKB">
        <authorList>
            <consortium name="WormBaseParasite"/>
        </authorList>
    </citation>
    <scope>IDENTIFICATION</scope>
</reference>
<evidence type="ECO:0000256" key="5">
    <source>
        <dbReference type="ARBA" id="ARBA00023002"/>
    </source>
</evidence>
<dbReference type="InterPro" id="IPR045170">
    <property type="entry name" value="MTOX"/>
</dbReference>
<dbReference type="Gene3D" id="3.50.50.60">
    <property type="entry name" value="FAD/NAD(P)-binding domain"/>
    <property type="match status" value="1"/>
</dbReference>
<dbReference type="PANTHER" id="PTHR10961">
    <property type="entry name" value="PEROXISOMAL SARCOSINE OXIDASE"/>
    <property type="match status" value="1"/>
</dbReference>
<comment type="similarity">
    <text evidence="2">Belongs to the MSOX/MTOX family.</text>
</comment>
<dbReference type="SUPFAM" id="SSF51905">
    <property type="entry name" value="FAD/NAD(P)-binding domain"/>
    <property type="match status" value="1"/>
</dbReference>
<dbReference type="Pfam" id="PF01266">
    <property type="entry name" value="DAO"/>
    <property type="match status" value="1"/>
</dbReference>
<protein>
    <submittedName>
        <fullName evidence="8">Sarcosine oxidasee (formaldehyde-forming)</fullName>
    </submittedName>
</protein>
<dbReference type="PANTHER" id="PTHR10961:SF46">
    <property type="entry name" value="PEROXISOMAL SARCOSINE OXIDASE"/>
    <property type="match status" value="1"/>
</dbReference>
<evidence type="ECO:0000259" key="6">
    <source>
        <dbReference type="Pfam" id="PF01266"/>
    </source>
</evidence>
<dbReference type="GO" id="GO:0050031">
    <property type="term" value="F:L-pipecolate oxidase activity"/>
    <property type="evidence" value="ECO:0007669"/>
    <property type="project" value="TreeGrafter"/>
</dbReference>
<sequence>MYDVIVVGAGIVGSWTALHLARAGKNTLLLEQFALPHTRGSSHGQTRAIMGFREFDLQIIKAAYELWRNLEAETNEQVLVVTGRIGLGPKNSPFINDSIAQLNEAGFTFERLGPEELRQRYPKANYSDEYEAIYEPQGGILRAHKAVQTVQEQFKKLGGRIMDGRKVAAIVPTDEHVTIKLANGDSLQSRKTVICPGCWASKVIPDLPSDVKLTTVGIAVTYWREKVAGQSGVPNFSHTFGYDIYGFPSYEYPGLVKLLYHGGPEIDVEERDRTDQKDSIKKVAAYVKEHYPGLEHDTPAIVESCMYTWTVDERPVLDIHPSHPNLILGFGFSGDGFKYSPVSGKILASLAMGTQKQLPFNLDQFRINRF</sequence>
<dbReference type="Gene3D" id="3.30.9.10">
    <property type="entry name" value="D-Amino Acid Oxidase, subunit A, domain 2"/>
    <property type="match status" value="1"/>
</dbReference>
<evidence type="ECO:0000256" key="3">
    <source>
        <dbReference type="ARBA" id="ARBA00022630"/>
    </source>
</evidence>
<dbReference type="InterPro" id="IPR036188">
    <property type="entry name" value="FAD/NAD-bd_sf"/>
</dbReference>
<keyword evidence="3" id="KW-0285">Flavoprotein</keyword>
<dbReference type="GO" id="GO:0050660">
    <property type="term" value="F:flavin adenine dinucleotide binding"/>
    <property type="evidence" value="ECO:0007669"/>
    <property type="project" value="InterPro"/>
</dbReference>
<dbReference type="GO" id="GO:0005777">
    <property type="term" value="C:peroxisome"/>
    <property type="evidence" value="ECO:0007669"/>
    <property type="project" value="TreeGrafter"/>
</dbReference>
<organism evidence="7 8">
    <name type="scientific">Plectus sambesii</name>
    <dbReference type="NCBI Taxonomy" id="2011161"/>
    <lineage>
        <taxon>Eukaryota</taxon>
        <taxon>Metazoa</taxon>
        <taxon>Ecdysozoa</taxon>
        <taxon>Nematoda</taxon>
        <taxon>Chromadorea</taxon>
        <taxon>Plectida</taxon>
        <taxon>Plectina</taxon>
        <taxon>Plectoidea</taxon>
        <taxon>Plectidae</taxon>
        <taxon>Plectus</taxon>
    </lineage>
</organism>
<evidence type="ECO:0000313" key="7">
    <source>
        <dbReference type="Proteomes" id="UP000887566"/>
    </source>
</evidence>
<keyword evidence="5" id="KW-0560">Oxidoreductase</keyword>
<dbReference type="Proteomes" id="UP000887566">
    <property type="component" value="Unplaced"/>
</dbReference>
<dbReference type="AlphaFoldDB" id="A0A914WNU7"/>
<comment type="cofactor">
    <cofactor evidence="1">
        <name>FAD</name>
        <dbReference type="ChEBI" id="CHEBI:57692"/>
    </cofactor>
</comment>
<dbReference type="InterPro" id="IPR006076">
    <property type="entry name" value="FAD-dep_OxRdtase"/>
</dbReference>
<dbReference type="WBParaSite" id="PSAMB.scaffold4721size13743.g25037.t1">
    <property type="protein sequence ID" value="PSAMB.scaffold4721size13743.g25037.t1"/>
    <property type="gene ID" value="PSAMB.scaffold4721size13743.g25037"/>
</dbReference>
<evidence type="ECO:0000313" key="8">
    <source>
        <dbReference type="WBParaSite" id="PSAMB.scaffold4721size13743.g25037.t1"/>
    </source>
</evidence>
<keyword evidence="7" id="KW-1185">Reference proteome</keyword>
<evidence type="ECO:0000256" key="4">
    <source>
        <dbReference type="ARBA" id="ARBA00022827"/>
    </source>
</evidence>
<dbReference type="GO" id="GO:0033514">
    <property type="term" value="P:L-lysine catabolic process to acetyl-CoA via L-pipecolate"/>
    <property type="evidence" value="ECO:0007669"/>
    <property type="project" value="TreeGrafter"/>
</dbReference>
<dbReference type="NCBIfam" id="NF008425">
    <property type="entry name" value="PRK11259.1"/>
    <property type="match status" value="1"/>
</dbReference>
<dbReference type="SUPFAM" id="SSF54373">
    <property type="entry name" value="FAD-linked reductases, C-terminal domain"/>
    <property type="match status" value="1"/>
</dbReference>
<dbReference type="GO" id="GO:0008115">
    <property type="term" value="F:sarcosine oxidase activity"/>
    <property type="evidence" value="ECO:0007669"/>
    <property type="project" value="TreeGrafter"/>
</dbReference>
<feature type="domain" description="FAD dependent oxidoreductase" evidence="6">
    <location>
        <begin position="3"/>
        <end position="350"/>
    </location>
</feature>
<name>A0A914WNU7_9BILA</name>
<evidence type="ECO:0000256" key="2">
    <source>
        <dbReference type="ARBA" id="ARBA00010989"/>
    </source>
</evidence>
<keyword evidence="4" id="KW-0274">FAD</keyword>